<dbReference type="NCBIfam" id="TIGR01307">
    <property type="entry name" value="pgm_bpd_ind"/>
    <property type="match status" value="1"/>
</dbReference>
<dbReference type="InterPro" id="IPR036646">
    <property type="entry name" value="PGAM_B_sf"/>
</dbReference>
<dbReference type="GO" id="GO:0006096">
    <property type="term" value="P:glycolytic process"/>
    <property type="evidence" value="ECO:0007669"/>
    <property type="project" value="UniProtKB-UniPathway"/>
</dbReference>
<dbReference type="PANTHER" id="PTHR31637:SF0">
    <property type="entry name" value="2,3-BISPHOSPHOGLYCERATE-INDEPENDENT PHOSPHOGLYCERATE MUTASE"/>
    <property type="match status" value="1"/>
</dbReference>
<evidence type="ECO:0000256" key="9">
    <source>
        <dbReference type="PIRSR" id="PIRSR001492-1"/>
    </source>
</evidence>
<dbReference type="PANTHER" id="PTHR31637">
    <property type="entry name" value="2,3-BISPHOSPHOGLYCERATE-INDEPENDENT PHOSPHOGLYCERATE MUTASE"/>
    <property type="match status" value="1"/>
</dbReference>
<feature type="binding site" evidence="10">
    <location>
        <position position="336"/>
    </location>
    <ligand>
        <name>substrate</name>
    </ligand>
</feature>
<feature type="binding site" evidence="11">
    <location>
        <position position="66"/>
    </location>
    <ligand>
        <name>Mn(2+)</name>
        <dbReference type="ChEBI" id="CHEBI:29035"/>
        <label>2</label>
    </ligand>
</feature>
<dbReference type="EMBL" id="MTSL01000008">
    <property type="protein sequence ID" value="PJF20099.1"/>
    <property type="molecule type" value="Genomic_DNA"/>
</dbReference>
<feature type="binding site" evidence="11">
    <location>
        <position position="15"/>
    </location>
    <ligand>
        <name>Mn(2+)</name>
        <dbReference type="ChEBI" id="CHEBI:29035"/>
        <label>2</label>
    </ligand>
</feature>
<dbReference type="PIRSF" id="PIRSF001492">
    <property type="entry name" value="IPGAM"/>
    <property type="match status" value="1"/>
</dbReference>
<comment type="cofactor">
    <cofactor evidence="1">
        <name>Mn(2+)</name>
        <dbReference type="ChEBI" id="CHEBI:29035"/>
    </cofactor>
</comment>
<evidence type="ECO:0000256" key="7">
    <source>
        <dbReference type="ARBA" id="ARBA00023211"/>
    </source>
</evidence>
<dbReference type="CDD" id="cd16010">
    <property type="entry name" value="iPGM"/>
    <property type="match status" value="1"/>
</dbReference>
<feature type="binding site" evidence="10">
    <location>
        <begin position="157"/>
        <end position="158"/>
    </location>
    <ligand>
        <name>substrate</name>
    </ligand>
</feature>
<protein>
    <recommendedName>
        <fullName evidence="4">phosphoglycerate mutase (2,3-diphosphoglycerate-independent)</fullName>
        <ecNumber evidence="4">5.4.2.12</ecNumber>
    </recommendedName>
</protein>
<feature type="active site" description="Phosphoserine intermediate" evidence="9">
    <location>
        <position position="66"/>
    </location>
</feature>
<dbReference type="Pfam" id="PF06415">
    <property type="entry name" value="iPGM_N"/>
    <property type="match status" value="1"/>
</dbReference>
<feature type="binding site" evidence="11">
    <location>
        <position position="403"/>
    </location>
    <ligand>
        <name>Mn(2+)</name>
        <dbReference type="ChEBI" id="CHEBI:29035"/>
        <label>1</label>
    </ligand>
</feature>
<evidence type="ECO:0000256" key="10">
    <source>
        <dbReference type="PIRSR" id="PIRSR001492-2"/>
    </source>
</evidence>
<feature type="domain" description="Metalloenzyme" evidence="12">
    <location>
        <begin position="8"/>
        <end position="501"/>
    </location>
</feature>
<dbReference type="STRING" id="1246581.A0A2H9TQT2"/>
<evidence type="ECO:0000256" key="2">
    <source>
        <dbReference type="ARBA" id="ARBA00004798"/>
    </source>
</evidence>
<evidence type="ECO:0000256" key="6">
    <source>
        <dbReference type="ARBA" id="ARBA00023152"/>
    </source>
</evidence>
<name>A0A2H9TQT2_9FUNG</name>
<dbReference type="Gene3D" id="3.40.720.10">
    <property type="entry name" value="Alkaline Phosphatase, subunit A"/>
    <property type="match status" value="1"/>
</dbReference>
<gene>
    <name evidence="14" type="ORF">PSACC_00094</name>
</gene>
<dbReference type="GO" id="GO:0004619">
    <property type="term" value="F:phosphoglycerate mutase activity"/>
    <property type="evidence" value="ECO:0007669"/>
    <property type="project" value="UniProtKB-EC"/>
</dbReference>
<dbReference type="GO" id="GO:0030145">
    <property type="term" value="F:manganese ion binding"/>
    <property type="evidence" value="ECO:0007669"/>
    <property type="project" value="InterPro"/>
</dbReference>
<dbReference type="Pfam" id="PF01676">
    <property type="entry name" value="Metalloenzyme"/>
    <property type="match status" value="1"/>
</dbReference>
<feature type="binding site" evidence="10">
    <location>
        <position position="195"/>
    </location>
    <ligand>
        <name>substrate</name>
    </ligand>
</feature>
<dbReference type="EC" id="5.4.2.12" evidence="4"/>
<dbReference type="SUPFAM" id="SSF64158">
    <property type="entry name" value="2,3-Bisphosphoglycerate-independent phosphoglycerate mutase, substrate-binding domain"/>
    <property type="match status" value="1"/>
</dbReference>
<dbReference type="OrthoDB" id="1886626at2759"/>
<feature type="binding site" evidence="10">
    <location>
        <position position="127"/>
    </location>
    <ligand>
        <name>substrate</name>
    </ligand>
</feature>
<evidence type="ECO:0000256" key="4">
    <source>
        <dbReference type="ARBA" id="ARBA00012026"/>
    </source>
</evidence>
<comment type="similarity">
    <text evidence="3">Belongs to the BPG-independent phosphoglycerate mutase family.</text>
</comment>
<dbReference type="SUPFAM" id="SSF53649">
    <property type="entry name" value="Alkaline phosphatase-like"/>
    <property type="match status" value="1"/>
</dbReference>
<organism evidence="14 15">
    <name type="scientific">Paramicrosporidium saccamoebae</name>
    <dbReference type="NCBI Taxonomy" id="1246581"/>
    <lineage>
        <taxon>Eukaryota</taxon>
        <taxon>Fungi</taxon>
        <taxon>Fungi incertae sedis</taxon>
        <taxon>Cryptomycota</taxon>
        <taxon>Cryptomycota incertae sedis</taxon>
        <taxon>Paramicrosporidium</taxon>
    </lineage>
</organism>
<feature type="binding site" evidence="10">
    <location>
        <begin position="262"/>
        <end position="265"/>
    </location>
    <ligand>
        <name>substrate</name>
    </ligand>
</feature>
<dbReference type="InterPro" id="IPR005995">
    <property type="entry name" value="Pgm_bpd_ind"/>
</dbReference>
<evidence type="ECO:0000259" key="12">
    <source>
        <dbReference type="Pfam" id="PF01676"/>
    </source>
</evidence>
<comment type="pathway">
    <text evidence="2">Carbohydrate degradation; glycolysis; pyruvate from D-glyceraldehyde 3-phosphate: step 3/5.</text>
</comment>
<dbReference type="AlphaFoldDB" id="A0A2H9TQT2"/>
<dbReference type="InterPro" id="IPR017850">
    <property type="entry name" value="Alkaline_phosphatase_core_sf"/>
</dbReference>
<feature type="binding site" evidence="11">
    <location>
        <position position="462"/>
    </location>
    <ligand>
        <name>Mn(2+)</name>
        <dbReference type="ChEBI" id="CHEBI:29035"/>
        <label>1</label>
    </ligand>
</feature>
<accession>A0A2H9TQT2</accession>
<sequence>MVSKDIGKCCLIVIDGWGVSPANGAGDAIKAAKTPNMTRLAQDYPHIELTAHGRAVGLPTGLMGNSEVGHLNIGAGRPVFQDIVRIELALEEGNMEKNAVLIEMFNRAKGGNGRLHFVGLVSDGGVHAHMDHLKCLLGYAKNAQVPQVFVHAITDGRDTAPTSAAGYIENILSLIKTLDNCKLATVVGRYYAMDRDKRWERTKVAFDAFVSGVGTALDDPVSEIKARYARFEPERDEFLKPIITDTDGRIRDGDVVIFFNFRSDRMRQIVSSLGLGRDKLQFEAKEYPKVSIACMTSYNAEFPFPVLSPPQKLSNVLAEWLSKQNVAQFHTAETEKYAHVTFFFNGGREVTFDGEERRMVESPKVATYDLQPEMSVAQVADSVIEALNTAKFPLVMCNFAPPDMVGHTGKYLPTIKAVEATDEAIGRVYEACKRTGYTLLITSDHGNAEKMISEDGGEHTAHTCQPVPFIVTDRTITLHRPADRAAALCDVAPTILSLLHLPIPPEMTGADLTRQPMAS</sequence>
<keyword evidence="6" id="KW-0324">Glycolysis</keyword>
<evidence type="ECO:0000313" key="15">
    <source>
        <dbReference type="Proteomes" id="UP000240830"/>
    </source>
</evidence>
<keyword evidence="8" id="KW-0413">Isomerase</keyword>
<feature type="binding site" evidence="11">
    <location>
        <position position="407"/>
    </location>
    <ligand>
        <name>Mn(2+)</name>
        <dbReference type="ChEBI" id="CHEBI:29035"/>
        <label>1</label>
    </ligand>
</feature>
<dbReference type="Proteomes" id="UP000240830">
    <property type="component" value="Unassembled WGS sequence"/>
</dbReference>
<dbReference type="InterPro" id="IPR006124">
    <property type="entry name" value="Metalloenzyme"/>
</dbReference>
<keyword evidence="5 11" id="KW-0479">Metal-binding</keyword>
<dbReference type="Gene3D" id="3.40.1450.10">
    <property type="entry name" value="BPG-independent phosphoglycerate mutase, domain B"/>
    <property type="match status" value="1"/>
</dbReference>
<evidence type="ECO:0000256" key="3">
    <source>
        <dbReference type="ARBA" id="ARBA00008819"/>
    </source>
</evidence>
<feature type="binding site" evidence="10">
    <location>
        <position position="189"/>
    </location>
    <ligand>
        <name>substrate</name>
    </ligand>
</feature>
<keyword evidence="7 11" id="KW-0464">Manganese</keyword>
<dbReference type="GO" id="GO:0005737">
    <property type="term" value="C:cytoplasm"/>
    <property type="evidence" value="ECO:0007669"/>
    <property type="project" value="InterPro"/>
</dbReference>
<dbReference type="UniPathway" id="UPA00109">
    <property type="reaction ID" value="UER00186"/>
</dbReference>
<evidence type="ECO:0000313" key="14">
    <source>
        <dbReference type="EMBL" id="PJF20099.1"/>
    </source>
</evidence>
<keyword evidence="15" id="KW-1185">Reference proteome</keyword>
<feature type="binding site" evidence="11">
    <location>
        <position position="444"/>
    </location>
    <ligand>
        <name>Mn(2+)</name>
        <dbReference type="ChEBI" id="CHEBI:29035"/>
        <label>2</label>
    </ligand>
</feature>
<dbReference type="HAMAP" id="MF_01038">
    <property type="entry name" value="GpmI"/>
    <property type="match status" value="1"/>
</dbReference>
<dbReference type="FunFam" id="3.40.1450.10:FF:000002">
    <property type="entry name" value="2,3-bisphosphoglycerate-independent phosphoglycerate mutase"/>
    <property type="match status" value="1"/>
</dbReference>
<feature type="binding site" evidence="11">
    <location>
        <position position="445"/>
    </location>
    <ligand>
        <name>Mn(2+)</name>
        <dbReference type="ChEBI" id="CHEBI:29035"/>
        <label>2</label>
    </ligand>
</feature>
<feature type="domain" description="BPG-independent PGAM N-terminal" evidence="13">
    <location>
        <begin position="86"/>
        <end position="299"/>
    </location>
</feature>
<evidence type="ECO:0000256" key="5">
    <source>
        <dbReference type="ARBA" id="ARBA00022723"/>
    </source>
</evidence>
<evidence type="ECO:0000256" key="1">
    <source>
        <dbReference type="ARBA" id="ARBA00001936"/>
    </source>
</evidence>
<reference evidence="14 15" key="1">
    <citation type="submission" date="2016-10" db="EMBL/GenBank/DDBJ databases">
        <title>The genome of Paramicrosporidium saccamoebae is the missing link in understanding Cryptomycota and Microsporidia evolution.</title>
        <authorList>
            <person name="Quandt C.A."/>
            <person name="Beaudet D."/>
            <person name="Corsaro D."/>
            <person name="Michel R."/>
            <person name="Corradi N."/>
            <person name="James T."/>
        </authorList>
    </citation>
    <scope>NUCLEOTIDE SEQUENCE [LARGE SCALE GENOMIC DNA]</scope>
    <source>
        <strain evidence="14 15">KSL3</strain>
    </source>
</reference>
<proteinExistence type="inferred from homology"/>
<dbReference type="InterPro" id="IPR011258">
    <property type="entry name" value="BPG-indep_PGM_N"/>
</dbReference>
<evidence type="ECO:0000256" key="8">
    <source>
        <dbReference type="ARBA" id="ARBA00023235"/>
    </source>
</evidence>
<evidence type="ECO:0000259" key="13">
    <source>
        <dbReference type="Pfam" id="PF06415"/>
    </source>
</evidence>
<dbReference type="GO" id="GO:0006007">
    <property type="term" value="P:glucose catabolic process"/>
    <property type="evidence" value="ECO:0007669"/>
    <property type="project" value="InterPro"/>
</dbReference>
<comment type="caution">
    <text evidence="14">The sequence shown here is derived from an EMBL/GenBank/DDBJ whole genome shotgun (WGS) entry which is preliminary data.</text>
</comment>
<evidence type="ECO:0000256" key="11">
    <source>
        <dbReference type="PIRSR" id="PIRSR001492-3"/>
    </source>
</evidence>